<dbReference type="EMBL" id="LT629701">
    <property type="protein sequence ID" value="SDM55546.1"/>
    <property type="molecule type" value="Genomic_DNA"/>
</dbReference>
<dbReference type="InterPro" id="IPR001128">
    <property type="entry name" value="Cyt_P450"/>
</dbReference>
<sequence length="373" mass="41323">MLLREDIESGPPRWEEGFRAWRVTRYDDVRLVLSDERFTREVRRAAAVRAERGLPPLPDRRVGRGATLLDCDPPRHAELRRSVNFGFVPRRVERVRPWIERAADDLYADLRARGEAELSGEFATPLAAAGMCRLVGLPAEDLDRFAPWVREVHEADPTPEGGRRVVAAIEAMDGYIEHVIDERRHREQEQDLLGAMITATDEGTGLDEDDLVGMVRSILVGGYESTAALMTTGMLRLLTEPGLFTRLRANPERLPAFVEDLLRADPPFPRVQERYPLLDVEVGGVLIPRGEPVVADLAAANRDPAAGERNHLAFGPGIHHCLGAALARMEARVALQVLLRTLPRPEPASPFQDLARTPGILAGPSALPVRFGP</sequence>
<dbReference type="InterPro" id="IPR036396">
    <property type="entry name" value="Cyt_P450_sf"/>
</dbReference>
<evidence type="ECO:0000256" key="2">
    <source>
        <dbReference type="RuleBase" id="RU000461"/>
    </source>
</evidence>
<keyword evidence="2" id="KW-0503">Monooxygenase</keyword>
<proteinExistence type="inferred from homology"/>
<dbReference type="PRINTS" id="PR00385">
    <property type="entry name" value="P450"/>
</dbReference>
<comment type="similarity">
    <text evidence="1 2">Belongs to the cytochrome P450 family.</text>
</comment>
<reference evidence="3 4" key="1">
    <citation type="submission" date="2016-10" db="EMBL/GenBank/DDBJ databases">
        <authorList>
            <person name="de Groot N.N."/>
        </authorList>
    </citation>
    <scope>NUCLEOTIDE SEQUENCE [LARGE SCALE GENOMIC DNA]</scope>
    <source>
        <strain evidence="3 4">DSM 44149</strain>
    </source>
</reference>
<dbReference type="InterPro" id="IPR002397">
    <property type="entry name" value="Cyt_P450_B"/>
</dbReference>
<protein>
    <submittedName>
        <fullName evidence="3">Cytochrome P450</fullName>
    </submittedName>
</protein>
<accession>A0A1G9U6G0</accession>
<evidence type="ECO:0000313" key="4">
    <source>
        <dbReference type="Proteomes" id="UP000183376"/>
    </source>
</evidence>
<dbReference type="Proteomes" id="UP000183376">
    <property type="component" value="Chromosome I"/>
</dbReference>
<gene>
    <name evidence="3" type="ORF">SAMN04489726_2219</name>
</gene>
<evidence type="ECO:0000256" key="1">
    <source>
        <dbReference type="ARBA" id="ARBA00010617"/>
    </source>
</evidence>
<dbReference type="GO" id="GO:0016705">
    <property type="term" value="F:oxidoreductase activity, acting on paired donors, with incorporation or reduction of molecular oxygen"/>
    <property type="evidence" value="ECO:0007669"/>
    <property type="project" value="InterPro"/>
</dbReference>
<dbReference type="STRING" id="211114.SAMN04489726_2219"/>
<dbReference type="Gene3D" id="1.10.630.10">
    <property type="entry name" value="Cytochrome P450"/>
    <property type="match status" value="1"/>
</dbReference>
<dbReference type="GO" id="GO:0020037">
    <property type="term" value="F:heme binding"/>
    <property type="evidence" value="ECO:0007669"/>
    <property type="project" value="InterPro"/>
</dbReference>
<dbReference type="PANTHER" id="PTHR46696">
    <property type="entry name" value="P450, PUTATIVE (EUROFUNG)-RELATED"/>
    <property type="match status" value="1"/>
</dbReference>
<evidence type="ECO:0000313" key="3">
    <source>
        <dbReference type="EMBL" id="SDM55546.1"/>
    </source>
</evidence>
<dbReference type="eggNOG" id="COG2124">
    <property type="taxonomic scope" value="Bacteria"/>
</dbReference>
<organism evidence="3 4">
    <name type="scientific">Allokutzneria albata</name>
    <name type="common">Kibdelosporangium albatum</name>
    <dbReference type="NCBI Taxonomy" id="211114"/>
    <lineage>
        <taxon>Bacteria</taxon>
        <taxon>Bacillati</taxon>
        <taxon>Actinomycetota</taxon>
        <taxon>Actinomycetes</taxon>
        <taxon>Pseudonocardiales</taxon>
        <taxon>Pseudonocardiaceae</taxon>
        <taxon>Allokutzneria</taxon>
    </lineage>
</organism>
<keyword evidence="2" id="KW-0560">Oxidoreductase</keyword>
<dbReference type="OrthoDB" id="502624at2"/>
<dbReference type="SUPFAM" id="SSF48264">
    <property type="entry name" value="Cytochrome P450"/>
    <property type="match status" value="1"/>
</dbReference>
<keyword evidence="2" id="KW-0479">Metal-binding</keyword>
<dbReference type="RefSeq" id="WP_052408022.1">
    <property type="nucleotide sequence ID" value="NZ_JOEF01000031.1"/>
</dbReference>
<dbReference type="Pfam" id="PF00067">
    <property type="entry name" value="p450"/>
    <property type="match status" value="1"/>
</dbReference>
<dbReference type="AlphaFoldDB" id="A0A1G9U6G0"/>
<keyword evidence="4" id="KW-1185">Reference proteome</keyword>
<name>A0A1G9U6G0_ALLAB</name>
<dbReference type="InterPro" id="IPR017972">
    <property type="entry name" value="Cyt_P450_CS"/>
</dbReference>
<dbReference type="PRINTS" id="PR00359">
    <property type="entry name" value="BP450"/>
</dbReference>
<keyword evidence="2" id="KW-0349">Heme</keyword>
<dbReference type="PANTHER" id="PTHR46696:SF1">
    <property type="entry name" value="CYTOCHROME P450 YJIB-RELATED"/>
    <property type="match status" value="1"/>
</dbReference>
<keyword evidence="2" id="KW-0408">Iron</keyword>
<dbReference type="PROSITE" id="PS00086">
    <property type="entry name" value="CYTOCHROME_P450"/>
    <property type="match status" value="1"/>
</dbReference>
<dbReference type="GO" id="GO:0004497">
    <property type="term" value="F:monooxygenase activity"/>
    <property type="evidence" value="ECO:0007669"/>
    <property type="project" value="UniProtKB-KW"/>
</dbReference>
<dbReference type="GO" id="GO:0005506">
    <property type="term" value="F:iron ion binding"/>
    <property type="evidence" value="ECO:0007669"/>
    <property type="project" value="InterPro"/>
</dbReference>